<gene>
    <name evidence="3" type="ORF">EDB92DRAFT_110508</name>
</gene>
<dbReference type="AlphaFoldDB" id="A0AAD4QFS1"/>
<comment type="caution">
    <text evidence="3">The sequence shown here is derived from an EMBL/GenBank/DDBJ whole genome shotgun (WGS) entry which is preliminary data.</text>
</comment>
<evidence type="ECO:0000256" key="2">
    <source>
        <dbReference type="SAM" id="SignalP"/>
    </source>
</evidence>
<feature type="compositionally biased region" description="Basic and acidic residues" evidence="1">
    <location>
        <begin position="90"/>
        <end position="103"/>
    </location>
</feature>
<dbReference type="EMBL" id="JAKELL010000010">
    <property type="protein sequence ID" value="KAH8995963.1"/>
    <property type="molecule type" value="Genomic_DNA"/>
</dbReference>
<evidence type="ECO:0008006" key="5">
    <source>
        <dbReference type="Google" id="ProtNLM"/>
    </source>
</evidence>
<feature type="chain" id="PRO_5042091622" description="Secreted protein" evidence="2">
    <location>
        <begin position="31"/>
        <end position="123"/>
    </location>
</feature>
<proteinExistence type="predicted"/>
<protein>
    <recommendedName>
        <fullName evidence="5">Secreted protein</fullName>
    </recommendedName>
</protein>
<reference evidence="3" key="1">
    <citation type="submission" date="2022-01" db="EMBL/GenBank/DDBJ databases">
        <title>Comparative genomics reveals a dynamic genome evolution in the ectomycorrhizal milk-cap (Lactarius) mushrooms.</title>
        <authorList>
            <consortium name="DOE Joint Genome Institute"/>
            <person name="Lebreton A."/>
            <person name="Tang N."/>
            <person name="Kuo A."/>
            <person name="LaButti K."/>
            <person name="Drula E."/>
            <person name="Barry K."/>
            <person name="Clum A."/>
            <person name="Lipzen A."/>
            <person name="Mousain D."/>
            <person name="Ng V."/>
            <person name="Wang R."/>
            <person name="Wang X."/>
            <person name="Dai Y."/>
            <person name="Henrissat B."/>
            <person name="Grigoriev I.V."/>
            <person name="Guerin-Laguette A."/>
            <person name="Yu F."/>
            <person name="Martin F.M."/>
        </authorList>
    </citation>
    <scope>NUCLEOTIDE SEQUENCE</scope>
    <source>
        <strain evidence="3">QP</strain>
    </source>
</reference>
<dbReference type="Proteomes" id="UP001201163">
    <property type="component" value="Unassembled WGS sequence"/>
</dbReference>
<feature type="region of interest" description="Disordered" evidence="1">
    <location>
        <begin position="79"/>
        <end position="103"/>
    </location>
</feature>
<keyword evidence="4" id="KW-1185">Reference proteome</keyword>
<keyword evidence="2" id="KW-0732">Signal</keyword>
<name>A0AAD4QFS1_9AGAM</name>
<sequence>MHKSIDLLFTVAFVVGSVLLVALLVRKCSAAVDATKCSLEKRGWKVSSHSLSVPASKRATLLNRERYLDATQRGLSKAAHASTFGTGSELHSRTSADRLRGSDISGEERKHRLHLFKRHRNMD</sequence>
<feature type="signal peptide" evidence="2">
    <location>
        <begin position="1"/>
        <end position="30"/>
    </location>
</feature>
<evidence type="ECO:0000313" key="4">
    <source>
        <dbReference type="Proteomes" id="UP001201163"/>
    </source>
</evidence>
<accession>A0AAD4QFS1</accession>
<organism evidence="3 4">
    <name type="scientific">Lactarius akahatsu</name>
    <dbReference type="NCBI Taxonomy" id="416441"/>
    <lineage>
        <taxon>Eukaryota</taxon>
        <taxon>Fungi</taxon>
        <taxon>Dikarya</taxon>
        <taxon>Basidiomycota</taxon>
        <taxon>Agaricomycotina</taxon>
        <taxon>Agaricomycetes</taxon>
        <taxon>Russulales</taxon>
        <taxon>Russulaceae</taxon>
        <taxon>Lactarius</taxon>
    </lineage>
</organism>
<evidence type="ECO:0000313" key="3">
    <source>
        <dbReference type="EMBL" id="KAH8995963.1"/>
    </source>
</evidence>
<evidence type="ECO:0000256" key="1">
    <source>
        <dbReference type="SAM" id="MobiDB-lite"/>
    </source>
</evidence>